<dbReference type="InterPro" id="IPR041854">
    <property type="entry name" value="BFD-like_2Fe2S-bd_dom_sf"/>
</dbReference>
<dbReference type="EMBL" id="JAHLFV010000235">
    <property type="protein sequence ID" value="MBU3850950.1"/>
    <property type="molecule type" value="Genomic_DNA"/>
</dbReference>
<name>A0A9E2L4I0_9SPIR</name>
<reference evidence="2" key="1">
    <citation type="journal article" date="2021" name="PeerJ">
        <title>Extensive microbial diversity within the chicken gut microbiome revealed by metagenomics and culture.</title>
        <authorList>
            <person name="Gilroy R."/>
            <person name="Ravi A."/>
            <person name="Getino M."/>
            <person name="Pursley I."/>
            <person name="Horton D.L."/>
            <person name="Alikhan N.F."/>
            <person name="Baker D."/>
            <person name="Gharbi K."/>
            <person name="Hall N."/>
            <person name="Watson M."/>
            <person name="Adriaenssens E.M."/>
            <person name="Foster-Nyarko E."/>
            <person name="Jarju S."/>
            <person name="Secka A."/>
            <person name="Antonio M."/>
            <person name="Oren A."/>
            <person name="Chaudhuri R.R."/>
            <person name="La Ragione R."/>
            <person name="Hildebrand F."/>
            <person name="Pallen M.J."/>
        </authorList>
    </citation>
    <scope>NUCLEOTIDE SEQUENCE</scope>
    <source>
        <strain evidence="2">Gambia15-2214</strain>
    </source>
</reference>
<reference evidence="2" key="2">
    <citation type="submission" date="2021-04" db="EMBL/GenBank/DDBJ databases">
        <authorList>
            <person name="Gilroy R."/>
        </authorList>
    </citation>
    <scope>NUCLEOTIDE SEQUENCE</scope>
    <source>
        <strain evidence="2">Gambia15-2214</strain>
    </source>
</reference>
<evidence type="ECO:0000313" key="3">
    <source>
        <dbReference type="Proteomes" id="UP000823914"/>
    </source>
</evidence>
<dbReference type="InterPro" id="IPR007419">
    <property type="entry name" value="BFD-like_2Fe2S-bd_dom"/>
</dbReference>
<dbReference type="Gene3D" id="1.10.10.1100">
    <property type="entry name" value="BFD-like [2Fe-2S]-binding domain"/>
    <property type="match status" value="1"/>
</dbReference>
<proteinExistence type="predicted"/>
<gene>
    <name evidence="2" type="ORF">IAA16_10320</name>
</gene>
<evidence type="ECO:0000313" key="2">
    <source>
        <dbReference type="EMBL" id="MBU3850950.1"/>
    </source>
</evidence>
<comment type="caution">
    <text evidence="2">The sequence shown here is derived from an EMBL/GenBank/DDBJ whole genome shotgun (WGS) entry which is preliminary data.</text>
</comment>
<sequence>MSLGSNREICHCKKVTYLDIEKALHENEKFSDVEKAFESVQEITHCSTGCRGCHDEILKTISEIMSM</sequence>
<feature type="domain" description="BFD-like [2Fe-2S]-binding" evidence="1">
    <location>
        <begin position="9"/>
        <end position="61"/>
    </location>
</feature>
<evidence type="ECO:0000259" key="1">
    <source>
        <dbReference type="Pfam" id="PF04324"/>
    </source>
</evidence>
<organism evidence="2 3">
    <name type="scientific">Candidatus Treponema excrementipullorum</name>
    <dbReference type="NCBI Taxonomy" id="2838768"/>
    <lineage>
        <taxon>Bacteria</taxon>
        <taxon>Pseudomonadati</taxon>
        <taxon>Spirochaetota</taxon>
        <taxon>Spirochaetia</taxon>
        <taxon>Spirochaetales</taxon>
        <taxon>Treponemataceae</taxon>
        <taxon>Treponema</taxon>
    </lineage>
</organism>
<dbReference type="AlphaFoldDB" id="A0A9E2L4I0"/>
<protein>
    <submittedName>
        <fullName evidence="2">(2Fe-2S)-binding protein</fullName>
    </submittedName>
</protein>
<accession>A0A9E2L4I0</accession>
<dbReference type="Pfam" id="PF04324">
    <property type="entry name" value="Fer2_BFD"/>
    <property type="match status" value="1"/>
</dbReference>
<dbReference type="Proteomes" id="UP000823914">
    <property type="component" value="Unassembled WGS sequence"/>
</dbReference>